<dbReference type="InterPro" id="IPR028350">
    <property type="entry name" value="DNAC/IstB-like"/>
</dbReference>
<evidence type="ECO:0000313" key="5">
    <source>
        <dbReference type="EMBL" id="KZN60865.1"/>
    </source>
</evidence>
<evidence type="ECO:0000313" key="6">
    <source>
        <dbReference type="Proteomes" id="UP000076661"/>
    </source>
</evidence>
<dbReference type="NCBIfam" id="NF038214">
    <property type="entry name" value="IS21_help_AAA"/>
    <property type="match status" value="1"/>
</dbReference>
<evidence type="ECO:0000256" key="1">
    <source>
        <dbReference type="ARBA" id="ARBA00008059"/>
    </source>
</evidence>
<dbReference type="PIRSF" id="PIRSF003073">
    <property type="entry name" value="DNAC_TnpB_IstB"/>
    <property type="match status" value="1"/>
</dbReference>
<evidence type="ECO:0000256" key="3">
    <source>
        <dbReference type="ARBA" id="ARBA00022840"/>
    </source>
</evidence>
<dbReference type="SMART" id="SM00382">
    <property type="entry name" value="AAA"/>
    <property type="match status" value="1"/>
</dbReference>
<keyword evidence="2" id="KW-0547">Nucleotide-binding</keyword>
<protein>
    <recommendedName>
        <fullName evidence="4">AAA+ ATPase domain-containing protein</fullName>
    </recommendedName>
</protein>
<reference evidence="5 6" key="1">
    <citation type="submission" date="2013-07" db="EMBL/GenBank/DDBJ databases">
        <title>Comparative Genomic and Metabolomic Analysis of Twelve Strains of Pseudoalteromonas luteoviolacea.</title>
        <authorList>
            <person name="Vynne N.G."/>
            <person name="Mansson M."/>
            <person name="Gram L."/>
        </authorList>
    </citation>
    <scope>NUCLEOTIDE SEQUENCE [LARGE SCALE GENOMIC DNA]</scope>
    <source>
        <strain evidence="5 6">S4060-1</strain>
    </source>
</reference>
<dbReference type="AlphaFoldDB" id="A0A167JBH6"/>
<evidence type="ECO:0000259" key="4">
    <source>
        <dbReference type="SMART" id="SM00382"/>
    </source>
</evidence>
<dbReference type="Gene3D" id="3.40.50.300">
    <property type="entry name" value="P-loop containing nucleotide triphosphate hydrolases"/>
    <property type="match status" value="1"/>
</dbReference>
<dbReference type="RefSeq" id="WP_063382879.1">
    <property type="nucleotide sequence ID" value="NZ_AUXX01000047.1"/>
</dbReference>
<dbReference type="GO" id="GO:0005524">
    <property type="term" value="F:ATP binding"/>
    <property type="evidence" value="ECO:0007669"/>
    <property type="project" value="UniProtKB-KW"/>
</dbReference>
<comment type="caution">
    <text evidence="5">The sequence shown here is derived from an EMBL/GenBank/DDBJ whole genome shotgun (WGS) entry which is preliminary data.</text>
</comment>
<dbReference type="InterPro" id="IPR027417">
    <property type="entry name" value="P-loop_NTPase"/>
</dbReference>
<dbReference type="EMBL" id="AUXX01000047">
    <property type="protein sequence ID" value="KZN60865.1"/>
    <property type="molecule type" value="Genomic_DNA"/>
</dbReference>
<dbReference type="GO" id="GO:0006260">
    <property type="term" value="P:DNA replication"/>
    <property type="evidence" value="ECO:0007669"/>
    <property type="project" value="TreeGrafter"/>
</dbReference>
<dbReference type="CDD" id="cd00009">
    <property type="entry name" value="AAA"/>
    <property type="match status" value="1"/>
</dbReference>
<organism evidence="5 6">
    <name type="scientific">Pseudoalteromonas luteoviolacea S4060-1</name>
    <dbReference type="NCBI Taxonomy" id="1365257"/>
    <lineage>
        <taxon>Bacteria</taxon>
        <taxon>Pseudomonadati</taxon>
        <taxon>Pseudomonadota</taxon>
        <taxon>Gammaproteobacteria</taxon>
        <taxon>Alteromonadales</taxon>
        <taxon>Pseudoalteromonadaceae</taxon>
        <taxon>Pseudoalteromonas</taxon>
    </lineage>
</organism>
<dbReference type="Pfam" id="PF01695">
    <property type="entry name" value="IstB_IS21"/>
    <property type="match status" value="1"/>
</dbReference>
<proteinExistence type="inferred from homology"/>
<dbReference type="InterPro" id="IPR047661">
    <property type="entry name" value="IstB"/>
</dbReference>
<dbReference type="InterPro" id="IPR002611">
    <property type="entry name" value="IstB_ATP-bd"/>
</dbReference>
<accession>A0A167JBH6</accession>
<evidence type="ECO:0000256" key="2">
    <source>
        <dbReference type="ARBA" id="ARBA00022741"/>
    </source>
</evidence>
<dbReference type="PATRIC" id="fig|1365257.3.peg.4729"/>
<dbReference type="PANTHER" id="PTHR30050">
    <property type="entry name" value="CHROMOSOMAL REPLICATION INITIATOR PROTEIN DNAA"/>
    <property type="match status" value="1"/>
</dbReference>
<comment type="similarity">
    <text evidence="1">Belongs to the IS21/IS1162 putative ATP-binding protein family.</text>
</comment>
<name>A0A167JBH6_9GAMM</name>
<dbReference type="PANTHER" id="PTHR30050:SF4">
    <property type="entry name" value="ATP-BINDING PROTEIN RV3427C IN INSERTION SEQUENCE-RELATED"/>
    <property type="match status" value="1"/>
</dbReference>
<sequence length="252" mass="28650">MKNSKIELLCNQLRFVEFAQALDKQMQSPLYAEMGFIERIEELLTTQLDANTTRAIIRLTRQAKLRWPNARIEETLAMHSELNVQYIKAIVTCDWVSCHENIIITGCTGVGKTHFACGLANAALQRKLPVLFIRYPDLLLKLVTADREQEFGKLIKRLGRYKVLVIDDWGLAPPLEIERHLLFELIESKEQVASFIITSQYDVTEWYAAFQDQALAEAVIDRLASCAHHFKLRGESARKIRGANKGGSYGAV</sequence>
<dbReference type="InterPro" id="IPR003593">
    <property type="entry name" value="AAA+_ATPase"/>
</dbReference>
<dbReference type="SUPFAM" id="SSF52540">
    <property type="entry name" value="P-loop containing nucleoside triphosphate hydrolases"/>
    <property type="match status" value="1"/>
</dbReference>
<keyword evidence="3" id="KW-0067">ATP-binding</keyword>
<feature type="domain" description="AAA+ ATPase" evidence="4">
    <location>
        <begin position="98"/>
        <end position="235"/>
    </location>
</feature>
<dbReference type="Proteomes" id="UP000076661">
    <property type="component" value="Unassembled WGS sequence"/>
</dbReference>
<gene>
    <name evidence="5" type="ORF">N478_26015</name>
</gene>